<keyword evidence="2" id="KW-0808">Transferase</keyword>
<dbReference type="GO" id="GO:0032259">
    <property type="term" value="P:methylation"/>
    <property type="evidence" value="ECO:0007669"/>
    <property type="project" value="UniProtKB-KW"/>
</dbReference>
<feature type="domain" description="Methyltransferase" evidence="1">
    <location>
        <begin position="53"/>
        <end position="141"/>
    </location>
</feature>
<evidence type="ECO:0000313" key="2">
    <source>
        <dbReference type="EMBL" id="AFL72961.1"/>
    </source>
</evidence>
<dbReference type="Gene3D" id="3.40.50.150">
    <property type="entry name" value="Vaccinia Virus protein VP39"/>
    <property type="match status" value="1"/>
</dbReference>
<dbReference type="KEGG" id="tvi:Thivi_0926"/>
<sequence>MPRVDHDAFYRSALAVHGETAKGVHWNSTETQEVRFRVLRDLLPDDLSGLTLVDAGCGFGDFYCYLERRGERPGRYLGLDAMEPMVEIARRRTGCEIRILDVLNDSLPIADYYLCSGAMNNLTREESDRFIRHCYAASKTGFVFNLLKGWNTSPIYNFYLPREIKRLGQELEADCRIEEGYLAGDFTTAFIKKQAREC</sequence>
<gene>
    <name evidence="2" type="ordered locus">Thivi_0926</name>
</gene>
<dbReference type="OrthoDB" id="9800454at2"/>
<name>I3Y7J3_THIV6</name>
<dbReference type="AlphaFoldDB" id="I3Y7J3"/>
<dbReference type="eggNOG" id="COG2226">
    <property type="taxonomic scope" value="Bacteria"/>
</dbReference>
<dbReference type="GO" id="GO:0008168">
    <property type="term" value="F:methyltransferase activity"/>
    <property type="evidence" value="ECO:0007669"/>
    <property type="project" value="UniProtKB-KW"/>
</dbReference>
<dbReference type="Proteomes" id="UP000006062">
    <property type="component" value="Chromosome"/>
</dbReference>
<protein>
    <submittedName>
        <fullName evidence="2">Methyltransferase family protein</fullName>
    </submittedName>
</protein>
<dbReference type="SUPFAM" id="SSF53335">
    <property type="entry name" value="S-adenosyl-L-methionine-dependent methyltransferases"/>
    <property type="match status" value="1"/>
</dbReference>
<dbReference type="EMBL" id="CP003154">
    <property type="protein sequence ID" value="AFL72961.1"/>
    <property type="molecule type" value="Genomic_DNA"/>
</dbReference>
<evidence type="ECO:0000259" key="1">
    <source>
        <dbReference type="Pfam" id="PF13649"/>
    </source>
</evidence>
<keyword evidence="3" id="KW-1185">Reference proteome</keyword>
<keyword evidence="2" id="KW-0489">Methyltransferase</keyword>
<evidence type="ECO:0000313" key="3">
    <source>
        <dbReference type="Proteomes" id="UP000006062"/>
    </source>
</evidence>
<dbReference type="InterPro" id="IPR029063">
    <property type="entry name" value="SAM-dependent_MTases_sf"/>
</dbReference>
<proteinExistence type="predicted"/>
<organism evidence="2 3">
    <name type="scientific">Thiocystis violascens (strain ATCC 17096 / DSM 198 / 6111)</name>
    <name type="common">Chromatium violascens</name>
    <dbReference type="NCBI Taxonomy" id="765911"/>
    <lineage>
        <taxon>Bacteria</taxon>
        <taxon>Pseudomonadati</taxon>
        <taxon>Pseudomonadota</taxon>
        <taxon>Gammaproteobacteria</taxon>
        <taxon>Chromatiales</taxon>
        <taxon>Chromatiaceae</taxon>
        <taxon>Thiocystis</taxon>
    </lineage>
</organism>
<dbReference type="STRING" id="765911.Thivi_0926"/>
<accession>I3Y7J3</accession>
<dbReference type="InterPro" id="IPR041698">
    <property type="entry name" value="Methyltransf_25"/>
</dbReference>
<dbReference type="HOGENOM" id="CLU_099766_0_0_6"/>
<dbReference type="Pfam" id="PF13649">
    <property type="entry name" value="Methyltransf_25"/>
    <property type="match status" value="1"/>
</dbReference>
<reference evidence="2 3" key="1">
    <citation type="submission" date="2012-06" db="EMBL/GenBank/DDBJ databases">
        <title>Complete sequence of Thiocystis violascens DSM 198.</title>
        <authorList>
            <consortium name="US DOE Joint Genome Institute"/>
            <person name="Lucas S."/>
            <person name="Han J."/>
            <person name="Lapidus A."/>
            <person name="Cheng J.-F."/>
            <person name="Goodwin L."/>
            <person name="Pitluck S."/>
            <person name="Peters L."/>
            <person name="Ovchinnikova G."/>
            <person name="Teshima H."/>
            <person name="Detter J.C."/>
            <person name="Han C."/>
            <person name="Tapia R."/>
            <person name="Land M."/>
            <person name="Hauser L."/>
            <person name="Kyrpides N."/>
            <person name="Ivanova N."/>
            <person name="Pagani I."/>
            <person name="Vogl K."/>
            <person name="Liu Z."/>
            <person name="Frigaard N.-U."/>
            <person name="Bryant D."/>
            <person name="Woyke T."/>
        </authorList>
    </citation>
    <scope>NUCLEOTIDE SEQUENCE [LARGE SCALE GENOMIC DNA]</scope>
    <source>
        <strain evidence="3">ATCC 17096 / DSM 198 / 6111</strain>
    </source>
</reference>
<dbReference type="RefSeq" id="WP_014777449.1">
    <property type="nucleotide sequence ID" value="NC_018012.1"/>
</dbReference>